<evidence type="ECO:0000313" key="1">
    <source>
        <dbReference type="EMBL" id="MDH6280769.1"/>
    </source>
</evidence>
<accession>A0ABT6MA11</accession>
<organism evidence="1 2">
    <name type="scientific">Prescottella agglutinans</name>
    <dbReference type="NCBI Taxonomy" id="1644129"/>
    <lineage>
        <taxon>Bacteria</taxon>
        <taxon>Bacillati</taxon>
        <taxon>Actinomycetota</taxon>
        <taxon>Actinomycetes</taxon>
        <taxon>Mycobacteriales</taxon>
        <taxon>Nocardiaceae</taxon>
        <taxon>Prescottella</taxon>
    </lineage>
</organism>
<protein>
    <recommendedName>
        <fullName evidence="3">Transposase</fullName>
    </recommendedName>
</protein>
<sequence>MPSVPVGRGQKHDNVALTAVLRVLQRRETPRAG</sequence>
<gene>
    <name evidence="1" type="ORF">M2280_001982</name>
</gene>
<name>A0ABT6MA11_9NOCA</name>
<evidence type="ECO:0008006" key="3">
    <source>
        <dbReference type="Google" id="ProtNLM"/>
    </source>
</evidence>
<comment type="caution">
    <text evidence="1">The sequence shown here is derived from an EMBL/GenBank/DDBJ whole genome shotgun (WGS) entry which is preliminary data.</text>
</comment>
<evidence type="ECO:0000313" key="2">
    <source>
        <dbReference type="Proteomes" id="UP001160334"/>
    </source>
</evidence>
<reference evidence="1 2" key="1">
    <citation type="submission" date="2023-04" db="EMBL/GenBank/DDBJ databases">
        <title>Forest soil microbial communities from Buena Vista Peninsula, Colon Province, Panama.</title>
        <authorList>
            <person name="Bouskill N."/>
        </authorList>
    </citation>
    <scope>NUCLEOTIDE SEQUENCE [LARGE SCALE GENOMIC DNA]</scope>
    <source>
        <strain evidence="1 2">CFH S0262</strain>
    </source>
</reference>
<proteinExistence type="predicted"/>
<dbReference type="Proteomes" id="UP001160334">
    <property type="component" value="Unassembled WGS sequence"/>
</dbReference>
<dbReference type="EMBL" id="JARXVC010000004">
    <property type="protein sequence ID" value="MDH6280769.1"/>
    <property type="molecule type" value="Genomic_DNA"/>
</dbReference>
<keyword evidence="2" id="KW-1185">Reference proteome</keyword>